<proteinExistence type="predicted"/>
<dbReference type="Gene3D" id="3.90.1530.10">
    <property type="entry name" value="Conserved hypothetical protein from pyrococcus furiosus pfu- 392566-001, ParB domain"/>
    <property type="match status" value="1"/>
</dbReference>
<evidence type="ECO:0000313" key="2">
    <source>
        <dbReference type="Proteomes" id="UP000175993"/>
    </source>
</evidence>
<dbReference type="Proteomes" id="UP000175993">
    <property type="component" value="Unassembled WGS sequence"/>
</dbReference>
<reference evidence="1 2" key="1">
    <citation type="submission" date="2019-11" db="EMBL/GenBank/DDBJ databases">
        <title>Whole-genome sequencing of Allorhizobium vitis.</title>
        <authorList>
            <person name="Gan H.M."/>
            <person name="Savka M.A."/>
        </authorList>
    </citation>
    <scope>NUCLEOTIDE SEQUENCE [LARGE SCALE GENOMIC DNA]</scope>
    <source>
        <strain evidence="1 2">AB4</strain>
    </source>
</reference>
<organism evidence="1 2">
    <name type="scientific">Agrobacterium vitis</name>
    <name type="common">Rhizobium vitis</name>
    <dbReference type="NCBI Taxonomy" id="373"/>
    <lineage>
        <taxon>Bacteria</taxon>
        <taxon>Pseudomonadati</taxon>
        <taxon>Pseudomonadota</taxon>
        <taxon>Alphaproteobacteria</taxon>
        <taxon>Hyphomicrobiales</taxon>
        <taxon>Rhizobiaceae</taxon>
        <taxon>Rhizobium/Agrobacterium group</taxon>
        <taxon>Agrobacterium</taxon>
    </lineage>
</organism>
<accession>A0ABD6G4N6</accession>
<sequence length="519" mass="57963">MGGQAHRTGRVFQGRNRRRTVPEVGPVIDLYPPQRFRHDPINPRKRDEDRFDLVTLSLRKFGFLLPLYARQDGLLLSGHQRSDAAARLGWSVPVHVVAKDIRDTAGLNLTFNRATNDFTLKDIRHDQMDAEALRDILEGLPDADDPYPCLNAQSVTVAPLLATNIDYFNRYACNAARQLSEHGIRMPIIIDEDGIVLNGVGRLQYASEREEKEIAAVIVSRKKGEAIRAVMNGLSMDFRLNDGFKDVLRTNAFRRARQRRKSLGSGYLFPISEGGKSRCKDFSIGSNADRLKATFGARVLDFGCGHGDEARMLRKIGIGVTTFEPFRSTGGVPSRKRGRYSASGFLRAVQDGHQFTSILLSSVLNSVPFDADRRHILTICAALCGPETTLFAAARSRHDPNWVETSQGIGLGKTAARSARFVLLDEPGMSVSELNANPKVQRYFQPSEFRDLFEDLFEEVSIGLHINNVTATCRVPRPLDLDRLRQALQFEFDLPYPEGRMGFADKALSIFSQRLGVSL</sequence>
<dbReference type="Pfam" id="PF13489">
    <property type="entry name" value="Methyltransf_23"/>
    <property type="match status" value="1"/>
</dbReference>
<comment type="caution">
    <text evidence="1">The sequence shown here is derived from an EMBL/GenBank/DDBJ whole genome shotgun (WGS) entry which is preliminary data.</text>
</comment>
<protein>
    <submittedName>
        <fullName evidence="1">Methyltransferase domain-containing protein</fullName>
    </submittedName>
</protein>
<dbReference type="GO" id="GO:0008168">
    <property type="term" value="F:methyltransferase activity"/>
    <property type="evidence" value="ECO:0007669"/>
    <property type="project" value="UniProtKB-KW"/>
</dbReference>
<keyword evidence="1" id="KW-0489">Methyltransferase</keyword>
<dbReference type="AlphaFoldDB" id="A0ABD6G4N6"/>
<dbReference type="InterPro" id="IPR036086">
    <property type="entry name" value="ParB/Sulfiredoxin_sf"/>
</dbReference>
<dbReference type="GO" id="GO:0032259">
    <property type="term" value="P:methylation"/>
    <property type="evidence" value="ECO:0007669"/>
    <property type="project" value="UniProtKB-KW"/>
</dbReference>
<dbReference type="InterPro" id="IPR029063">
    <property type="entry name" value="SAM-dependent_MTases_sf"/>
</dbReference>
<name>A0ABD6G4N6_AGRVI</name>
<dbReference type="Gene3D" id="3.40.50.150">
    <property type="entry name" value="Vaccinia Virus protein VP39"/>
    <property type="match status" value="1"/>
</dbReference>
<dbReference type="SUPFAM" id="SSF53335">
    <property type="entry name" value="S-adenosyl-L-methionine-dependent methyltransferases"/>
    <property type="match status" value="1"/>
</dbReference>
<keyword evidence="1" id="KW-0808">Transferase</keyword>
<dbReference type="EMBL" id="MBEV02000001">
    <property type="protein sequence ID" value="MUP03538.1"/>
    <property type="molecule type" value="Genomic_DNA"/>
</dbReference>
<evidence type="ECO:0000313" key="1">
    <source>
        <dbReference type="EMBL" id="MUP03538.1"/>
    </source>
</evidence>
<gene>
    <name evidence="1" type="ORF">BBI04_001685</name>
</gene>
<dbReference type="SUPFAM" id="SSF110849">
    <property type="entry name" value="ParB/Sulfiredoxin"/>
    <property type="match status" value="1"/>
</dbReference>